<dbReference type="InterPro" id="IPR058792">
    <property type="entry name" value="Beta-barrel_RND_2"/>
</dbReference>
<name>A0A7K0EFI8_9BACT</name>
<dbReference type="RefSeq" id="WP_154172948.1">
    <property type="nucleotide sequence ID" value="NZ_WJXZ01000001.1"/>
</dbReference>
<dbReference type="GO" id="GO:0015562">
    <property type="term" value="F:efflux transmembrane transporter activity"/>
    <property type="evidence" value="ECO:0007669"/>
    <property type="project" value="TreeGrafter"/>
</dbReference>
<reference evidence="4 5" key="1">
    <citation type="journal article" date="2018" name="Antonie Van Leeuwenhoek">
        <title>Larkinella terrae sp. nov., isolated from soil on Jeju Island, South Korea.</title>
        <authorList>
            <person name="Ten L.N."/>
            <person name="Jeon J."/>
            <person name="Park S.J."/>
            <person name="Park S."/>
            <person name="Lee S.Y."/>
            <person name="Kim M.K."/>
            <person name="Jung H.Y."/>
        </authorList>
    </citation>
    <scope>NUCLEOTIDE SEQUENCE [LARGE SCALE GENOMIC DNA]</scope>
    <source>
        <strain evidence="4 5">KCTC 52001</strain>
    </source>
</reference>
<evidence type="ECO:0000313" key="5">
    <source>
        <dbReference type="Proteomes" id="UP000441754"/>
    </source>
</evidence>
<dbReference type="Proteomes" id="UP000441754">
    <property type="component" value="Unassembled WGS sequence"/>
</dbReference>
<evidence type="ECO:0000313" key="4">
    <source>
        <dbReference type="EMBL" id="MRS60226.1"/>
    </source>
</evidence>
<evidence type="ECO:0000259" key="2">
    <source>
        <dbReference type="Pfam" id="PF25954"/>
    </source>
</evidence>
<protein>
    <submittedName>
        <fullName evidence="4">Efflux RND transporter periplasmic adaptor subunit</fullName>
    </submittedName>
</protein>
<dbReference type="Pfam" id="PF25967">
    <property type="entry name" value="RND-MFP_C"/>
    <property type="match status" value="1"/>
</dbReference>
<dbReference type="Gene3D" id="2.40.30.170">
    <property type="match status" value="1"/>
</dbReference>
<dbReference type="EMBL" id="WJXZ01000001">
    <property type="protein sequence ID" value="MRS60226.1"/>
    <property type="molecule type" value="Genomic_DNA"/>
</dbReference>
<comment type="similarity">
    <text evidence="1">Belongs to the membrane fusion protein (MFP) (TC 8.A.1) family.</text>
</comment>
<evidence type="ECO:0000259" key="3">
    <source>
        <dbReference type="Pfam" id="PF25967"/>
    </source>
</evidence>
<proteinExistence type="inferred from homology"/>
<dbReference type="InterPro" id="IPR006143">
    <property type="entry name" value="RND_pump_MFP"/>
</dbReference>
<comment type="caution">
    <text evidence="4">The sequence shown here is derived from an EMBL/GenBank/DDBJ whole genome shotgun (WGS) entry which is preliminary data.</text>
</comment>
<dbReference type="AlphaFoldDB" id="A0A7K0EFI8"/>
<organism evidence="4 5">
    <name type="scientific">Larkinella terrae</name>
    <dbReference type="NCBI Taxonomy" id="2025311"/>
    <lineage>
        <taxon>Bacteria</taxon>
        <taxon>Pseudomonadati</taxon>
        <taxon>Bacteroidota</taxon>
        <taxon>Cytophagia</taxon>
        <taxon>Cytophagales</taxon>
        <taxon>Spirosomataceae</taxon>
        <taxon>Larkinella</taxon>
    </lineage>
</organism>
<accession>A0A7K0EFI8</accession>
<dbReference type="Gene3D" id="2.40.50.100">
    <property type="match status" value="1"/>
</dbReference>
<sequence length="342" mass="37385">MEWTALAILLLSCGRNEEKRGLPKTTERVPVKVMALVQSKQTRIVSTSGQLTTDDETILSFKTGGVVNAVLVKEGDPIRKGQLLATLNLTEINAQVAQARKGYEKAQRDFQRVTNLYQDSVATLEQWQNAETGFFVAKEQLNTASFNRSFSEIHASANGYILHKFVNAGQVVASGSPILLTNGATPGKWLLRAGVSDRQWAMIEAHDGAQVHIDAFPDQTFQARVIRKSKRADLQSGAFTVELEVNSKKFNLATGMFAAVDIQSGASESTWSIPYEAVLDGNDNTGFVFVTNDNKTAIRQPVTIESFNGQTIRISKGLEKAQSLIISGSSYLTDGSRVQIVK</sequence>
<feature type="domain" description="CusB-like beta-barrel" evidence="2">
    <location>
        <begin position="191"/>
        <end position="264"/>
    </location>
</feature>
<dbReference type="Gene3D" id="2.40.420.20">
    <property type="match status" value="1"/>
</dbReference>
<dbReference type="NCBIfam" id="TIGR01730">
    <property type="entry name" value="RND_mfp"/>
    <property type="match status" value="1"/>
</dbReference>
<feature type="domain" description="Multidrug resistance protein MdtA-like C-terminal permuted SH3" evidence="3">
    <location>
        <begin position="273"/>
        <end position="329"/>
    </location>
</feature>
<dbReference type="GO" id="GO:1990281">
    <property type="term" value="C:efflux pump complex"/>
    <property type="evidence" value="ECO:0007669"/>
    <property type="project" value="TreeGrafter"/>
</dbReference>
<evidence type="ECO:0000256" key="1">
    <source>
        <dbReference type="ARBA" id="ARBA00009477"/>
    </source>
</evidence>
<dbReference type="PANTHER" id="PTHR30469:SF15">
    <property type="entry name" value="HLYD FAMILY OF SECRETION PROTEINS"/>
    <property type="match status" value="1"/>
</dbReference>
<dbReference type="SUPFAM" id="SSF111369">
    <property type="entry name" value="HlyD-like secretion proteins"/>
    <property type="match status" value="1"/>
</dbReference>
<gene>
    <name evidence="4" type="ORF">GJJ30_02900</name>
</gene>
<dbReference type="Pfam" id="PF25954">
    <property type="entry name" value="Beta-barrel_RND_2"/>
    <property type="match status" value="1"/>
</dbReference>
<dbReference type="PANTHER" id="PTHR30469">
    <property type="entry name" value="MULTIDRUG RESISTANCE PROTEIN MDTA"/>
    <property type="match status" value="1"/>
</dbReference>
<keyword evidence="5" id="KW-1185">Reference proteome</keyword>
<dbReference type="OrthoDB" id="9798190at2"/>
<dbReference type="InterPro" id="IPR058627">
    <property type="entry name" value="MdtA-like_C"/>
</dbReference>